<reference evidence="1 2" key="1">
    <citation type="submission" date="2017-10" db="EMBL/GenBank/DDBJ databases">
        <title>The draft genome sequence of Lewinella nigricans NBRC 102662.</title>
        <authorList>
            <person name="Wang K."/>
        </authorList>
    </citation>
    <scope>NUCLEOTIDE SEQUENCE [LARGE SCALE GENOMIC DNA]</scope>
    <source>
        <strain evidence="1 2">NBRC 102662</strain>
    </source>
</reference>
<comment type="caution">
    <text evidence="1">The sequence shown here is derived from an EMBL/GenBank/DDBJ whole genome shotgun (WGS) entry which is preliminary data.</text>
</comment>
<dbReference type="AlphaFoldDB" id="A0A2D0NBW1"/>
<keyword evidence="2" id="KW-1185">Reference proteome</keyword>
<evidence type="ECO:0000313" key="2">
    <source>
        <dbReference type="Proteomes" id="UP000223913"/>
    </source>
</evidence>
<accession>A0A2D0NBW1</accession>
<dbReference type="EMBL" id="PDUD01000019">
    <property type="protein sequence ID" value="PHN05985.1"/>
    <property type="molecule type" value="Genomic_DNA"/>
</dbReference>
<organism evidence="1 2">
    <name type="scientific">Flavilitoribacter nigricans (strain ATCC 23147 / DSM 23189 / NBRC 102662 / NCIMB 1420 / SS-2)</name>
    <name type="common">Lewinella nigricans</name>
    <dbReference type="NCBI Taxonomy" id="1122177"/>
    <lineage>
        <taxon>Bacteria</taxon>
        <taxon>Pseudomonadati</taxon>
        <taxon>Bacteroidota</taxon>
        <taxon>Saprospiria</taxon>
        <taxon>Saprospirales</taxon>
        <taxon>Lewinellaceae</taxon>
        <taxon>Flavilitoribacter</taxon>
    </lineage>
</organism>
<sequence>MGSDPEYFLTGKMHNFAGSEKFCAHWVEFMEMSATKKSRTSRNGIFSGGAFQQKKYHFRLINW</sequence>
<evidence type="ECO:0000313" key="1">
    <source>
        <dbReference type="EMBL" id="PHN05985.1"/>
    </source>
</evidence>
<dbReference type="Proteomes" id="UP000223913">
    <property type="component" value="Unassembled WGS sequence"/>
</dbReference>
<proteinExistence type="predicted"/>
<protein>
    <submittedName>
        <fullName evidence="1">Uncharacterized protein</fullName>
    </submittedName>
</protein>
<name>A0A2D0NBW1_FLAN2</name>
<gene>
    <name evidence="1" type="ORF">CRP01_13510</name>
</gene>